<protein>
    <submittedName>
        <fullName evidence="1">Uncharacterized protein</fullName>
    </submittedName>
</protein>
<gene>
    <name evidence="1" type="primary">orf04412</name>
    <name evidence="1" type="ORF">Q903MT_gene4389</name>
</gene>
<name>A0A6B9XWG2_PICSI</name>
<proteinExistence type="predicted"/>
<accession>A0A6B9XWG2</accession>
<reference evidence="1" key="1">
    <citation type="submission" date="2019-03" db="EMBL/GenBank/DDBJ databases">
        <title>Largest Complete Mitochondrial Genome of a Gymnosperm, Sitka Spruce (Picea sitchensis), Indicates Complex Physical Structure.</title>
        <authorList>
            <person name="Jackman S.D."/>
            <person name="Coombe L."/>
            <person name="Warren R."/>
            <person name="Kirk H."/>
            <person name="Trinh E."/>
            <person name="McLeod T."/>
            <person name="Pleasance S."/>
            <person name="Pandoh P."/>
            <person name="Zhao Y."/>
            <person name="Coope R."/>
            <person name="Bousquet J."/>
            <person name="Bohlmann J.C."/>
            <person name="Jones S.J.M."/>
            <person name="Birol I."/>
        </authorList>
    </citation>
    <scope>NUCLEOTIDE SEQUENCE</scope>
    <source>
        <strain evidence="1">Q903</strain>
    </source>
</reference>
<sequence>MLYMTCLRAKKTPLFSPCCYSWIDQDQDQDQDQPAFCLHPFLHFFHLDVLLRPPT</sequence>
<evidence type="ECO:0000313" key="1">
    <source>
        <dbReference type="EMBL" id="QHR90366.1"/>
    </source>
</evidence>
<geneLocation type="mitochondrion" evidence="1"/>
<keyword evidence="1" id="KW-0496">Mitochondrion</keyword>
<dbReference type="EMBL" id="MK697699">
    <property type="protein sequence ID" value="QHR90366.1"/>
    <property type="molecule type" value="Genomic_DNA"/>
</dbReference>
<dbReference type="AlphaFoldDB" id="A0A6B9XWG2"/>
<organism evidence="1">
    <name type="scientific">Picea sitchensis</name>
    <name type="common">Sitka spruce</name>
    <name type="synonym">Pinus sitchensis</name>
    <dbReference type="NCBI Taxonomy" id="3332"/>
    <lineage>
        <taxon>Eukaryota</taxon>
        <taxon>Viridiplantae</taxon>
        <taxon>Streptophyta</taxon>
        <taxon>Embryophyta</taxon>
        <taxon>Tracheophyta</taxon>
        <taxon>Spermatophyta</taxon>
        <taxon>Pinopsida</taxon>
        <taxon>Pinidae</taxon>
        <taxon>Conifers I</taxon>
        <taxon>Pinales</taxon>
        <taxon>Pinaceae</taxon>
        <taxon>Picea</taxon>
    </lineage>
</organism>